<proteinExistence type="predicted"/>
<feature type="transmembrane region" description="Helical" evidence="2">
    <location>
        <begin position="140"/>
        <end position="160"/>
    </location>
</feature>
<dbReference type="AlphaFoldDB" id="A0A8E2E3Y8"/>
<keyword evidence="2" id="KW-0472">Membrane</keyword>
<feature type="transmembrane region" description="Helical" evidence="2">
    <location>
        <begin position="547"/>
        <end position="570"/>
    </location>
</feature>
<feature type="transmembrane region" description="Helical" evidence="2">
    <location>
        <begin position="490"/>
        <end position="511"/>
    </location>
</feature>
<sequence length="669" mass="75237">MSRAIFVEAQEALGRAAADETTVLTADLASRGDAMGVVRRGDDSQKHLKRFHKIVSWIESPLQGADKDSLVFHQRHEANTVELFFDLFFVANLATFTAYHSITDLNSLFAYIGFFSILWSSWFQIVLHDVRFARDSAYERACKTIQFIVFVGLALVGSSFDPGGEKANNTNFRILCYVLFISRVLLTFQYIIVLIFTMKAGYKKLYFPLILNIVIYATAAVVFAAMTPAFRNYALNHQGIYIVWYIVMLIEAFGVITISCIWRMLSFKKTHLVERMGLLTLIVIGEGAIGVTKTISRMMGKYGLDTEACFLVICIILVLIFLWCLYFDNSPHGHYGTIRQQIWSVLHFPLQLTIVGVVEGSQQVALARYIMRQTTKIDKAFYEDCMVNHLDGVPLVNAIVKSLQYFQLESKVESERWIPVLNDDIFTIGNMTSICAPENVNGKYEPGWYPQELVNLLYDSLGAIYSSLGMKLPLDKDPTLVAVHSWRIVYIYYWSSFVLLLASLIAFLFLIRKNKADIFDWVSVIVRFVVLLAGAALIAVAANQDALFTFLATPAVLPTCVILLFLVLLFDRLSGVFANWRLRKSGQAFVREEDEDHEHEAHGEHHTTLDKNGVEVGTSETDPLTANTAYMGVQSFAMGPVSVHKSPPPSFRSSASGYMPVGNDQLYGV</sequence>
<dbReference type="EMBL" id="KV745172">
    <property type="protein sequence ID" value="OCK76872.1"/>
    <property type="molecule type" value="Genomic_DNA"/>
</dbReference>
<feature type="transmembrane region" description="Helical" evidence="2">
    <location>
        <begin position="242"/>
        <end position="265"/>
    </location>
</feature>
<feature type="transmembrane region" description="Helical" evidence="2">
    <location>
        <begin position="172"/>
        <end position="197"/>
    </location>
</feature>
<feature type="transmembrane region" description="Helical" evidence="2">
    <location>
        <begin position="209"/>
        <end position="230"/>
    </location>
</feature>
<dbReference type="PANTHER" id="PTHR42101:SF1">
    <property type="entry name" value="LOW TEMPERATURE REQUIREMENT A"/>
    <property type="match status" value="1"/>
</dbReference>
<reference evidence="3 4" key="1">
    <citation type="journal article" date="2016" name="Nat. Commun.">
        <title>Ectomycorrhizal ecology is imprinted in the genome of the dominant symbiotic fungus Cenococcum geophilum.</title>
        <authorList>
            <consortium name="DOE Joint Genome Institute"/>
            <person name="Peter M."/>
            <person name="Kohler A."/>
            <person name="Ohm R.A."/>
            <person name="Kuo A."/>
            <person name="Krutzmann J."/>
            <person name="Morin E."/>
            <person name="Arend M."/>
            <person name="Barry K.W."/>
            <person name="Binder M."/>
            <person name="Choi C."/>
            <person name="Clum A."/>
            <person name="Copeland A."/>
            <person name="Grisel N."/>
            <person name="Haridas S."/>
            <person name="Kipfer T."/>
            <person name="LaButti K."/>
            <person name="Lindquist E."/>
            <person name="Lipzen A."/>
            <person name="Maire R."/>
            <person name="Meier B."/>
            <person name="Mihaltcheva S."/>
            <person name="Molinier V."/>
            <person name="Murat C."/>
            <person name="Poggeler S."/>
            <person name="Quandt C.A."/>
            <person name="Sperisen C."/>
            <person name="Tritt A."/>
            <person name="Tisserant E."/>
            <person name="Crous P.W."/>
            <person name="Henrissat B."/>
            <person name="Nehls U."/>
            <person name="Egli S."/>
            <person name="Spatafora J.W."/>
            <person name="Grigoriev I.V."/>
            <person name="Martin F.M."/>
        </authorList>
    </citation>
    <scope>NUCLEOTIDE SEQUENCE [LARGE SCALE GENOMIC DNA]</scope>
    <source>
        <strain evidence="3 4">CBS 459.81</strain>
    </source>
</reference>
<feature type="region of interest" description="Disordered" evidence="1">
    <location>
        <begin position="593"/>
        <end position="616"/>
    </location>
</feature>
<keyword evidence="2" id="KW-1133">Transmembrane helix</keyword>
<name>A0A8E2E3Y8_9PEZI</name>
<feature type="compositionally biased region" description="Basic and acidic residues" evidence="1">
    <location>
        <begin position="598"/>
        <end position="613"/>
    </location>
</feature>
<dbReference type="PANTHER" id="PTHR42101">
    <property type="entry name" value="CHROMOSOME 16, WHOLE GENOME SHOTGUN SEQUENCE"/>
    <property type="match status" value="1"/>
</dbReference>
<evidence type="ECO:0000313" key="3">
    <source>
        <dbReference type="EMBL" id="OCK76872.1"/>
    </source>
</evidence>
<feature type="transmembrane region" description="Helical" evidence="2">
    <location>
        <begin position="308"/>
        <end position="327"/>
    </location>
</feature>
<organism evidence="3 4">
    <name type="scientific">Lepidopterella palustris CBS 459.81</name>
    <dbReference type="NCBI Taxonomy" id="1314670"/>
    <lineage>
        <taxon>Eukaryota</taxon>
        <taxon>Fungi</taxon>
        <taxon>Dikarya</taxon>
        <taxon>Ascomycota</taxon>
        <taxon>Pezizomycotina</taxon>
        <taxon>Dothideomycetes</taxon>
        <taxon>Pleosporomycetidae</taxon>
        <taxon>Mytilinidiales</taxon>
        <taxon>Argynnaceae</taxon>
        <taxon>Lepidopterella</taxon>
    </lineage>
</organism>
<feature type="transmembrane region" description="Helical" evidence="2">
    <location>
        <begin position="83"/>
        <end position="102"/>
    </location>
</feature>
<evidence type="ECO:0000256" key="2">
    <source>
        <dbReference type="SAM" id="Phobius"/>
    </source>
</evidence>
<protein>
    <recommendedName>
        <fullName evidence="5">Low temperature requirement A</fullName>
    </recommendedName>
</protein>
<feature type="transmembrane region" description="Helical" evidence="2">
    <location>
        <begin position="518"/>
        <end position="541"/>
    </location>
</feature>
<accession>A0A8E2E3Y8</accession>
<dbReference type="InterPro" id="IPR010640">
    <property type="entry name" value="Low_temperature_requirement_A"/>
</dbReference>
<evidence type="ECO:0008006" key="5">
    <source>
        <dbReference type="Google" id="ProtNLM"/>
    </source>
</evidence>
<evidence type="ECO:0000313" key="4">
    <source>
        <dbReference type="Proteomes" id="UP000250266"/>
    </source>
</evidence>
<dbReference type="Proteomes" id="UP000250266">
    <property type="component" value="Unassembled WGS sequence"/>
</dbReference>
<feature type="transmembrane region" description="Helical" evidence="2">
    <location>
        <begin position="108"/>
        <end position="128"/>
    </location>
</feature>
<dbReference type="OrthoDB" id="3177213at2759"/>
<evidence type="ECO:0000256" key="1">
    <source>
        <dbReference type="SAM" id="MobiDB-lite"/>
    </source>
</evidence>
<keyword evidence="4" id="KW-1185">Reference proteome</keyword>
<dbReference type="Pfam" id="PF06772">
    <property type="entry name" value="LtrA"/>
    <property type="match status" value="1"/>
</dbReference>
<keyword evidence="2" id="KW-0812">Transmembrane</keyword>
<gene>
    <name evidence="3" type="ORF">K432DRAFT_428417</name>
</gene>